<organism evidence="1 2">
    <name type="scientific">Stylosanthes scabra</name>
    <dbReference type="NCBI Taxonomy" id="79078"/>
    <lineage>
        <taxon>Eukaryota</taxon>
        <taxon>Viridiplantae</taxon>
        <taxon>Streptophyta</taxon>
        <taxon>Embryophyta</taxon>
        <taxon>Tracheophyta</taxon>
        <taxon>Spermatophyta</taxon>
        <taxon>Magnoliopsida</taxon>
        <taxon>eudicotyledons</taxon>
        <taxon>Gunneridae</taxon>
        <taxon>Pentapetalae</taxon>
        <taxon>rosids</taxon>
        <taxon>fabids</taxon>
        <taxon>Fabales</taxon>
        <taxon>Fabaceae</taxon>
        <taxon>Papilionoideae</taxon>
        <taxon>50 kb inversion clade</taxon>
        <taxon>dalbergioids sensu lato</taxon>
        <taxon>Dalbergieae</taxon>
        <taxon>Pterocarpus clade</taxon>
        <taxon>Stylosanthes</taxon>
    </lineage>
</organism>
<evidence type="ECO:0000313" key="1">
    <source>
        <dbReference type="EMBL" id="MED6181251.1"/>
    </source>
</evidence>
<dbReference type="EMBL" id="JASCZI010181294">
    <property type="protein sequence ID" value="MED6181251.1"/>
    <property type="molecule type" value="Genomic_DNA"/>
</dbReference>
<comment type="caution">
    <text evidence="1">The sequence shown here is derived from an EMBL/GenBank/DDBJ whole genome shotgun (WGS) entry which is preliminary data.</text>
</comment>
<keyword evidence="2" id="KW-1185">Reference proteome</keyword>
<name>A0ABU6W780_9FABA</name>
<reference evidence="1 2" key="1">
    <citation type="journal article" date="2023" name="Plants (Basel)">
        <title>Bridging the Gap: Combining Genomics and Transcriptomics Approaches to Understand Stylosanthes scabra, an Orphan Legume from the Brazilian Caatinga.</title>
        <authorList>
            <person name="Ferreira-Neto J.R.C."/>
            <person name="da Silva M.D."/>
            <person name="Binneck E."/>
            <person name="de Melo N.F."/>
            <person name="da Silva R.H."/>
            <person name="de Melo A.L.T.M."/>
            <person name="Pandolfi V."/>
            <person name="Bustamante F.O."/>
            <person name="Brasileiro-Vidal A.C."/>
            <person name="Benko-Iseppon A.M."/>
        </authorList>
    </citation>
    <scope>NUCLEOTIDE SEQUENCE [LARGE SCALE GENOMIC DNA]</scope>
    <source>
        <tissue evidence="1">Leaves</tissue>
    </source>
</reference>
<sequence length="75" mass="8869">MADVTLVFNTRKERKKEGEKHANLEDIDTDFLLEEINRLKMLNKKAIKVYTQAVVEKFYQNICRWLNFSASICTD</sequence>
<evidence type="ECO:0000313" key="2">
    <source>
        <dbReference type="Proteomes" id="UP001341840"/>
    </source>
</evidence>
<dbReference type="Proteomes" id="UP001341840">
    <property type="component" value="Unassembled WGS sequence"/>
</dbReference>
<gene>
    <name evidence="1" type="ORF">PIB30_017641</name>
</gene>
<accession>A0ABU6W780</accession>
<protein>
    <submittedName>
        <fullName evidence="1">Uncharacterized protein</fullName>
    </submittedName>
</protein>
<proteinExistence type="predicted"/>